<evidence type="ECO:0000256" key="1">
    <source>
        <dbReference type="SAM" id="MobiDB-lite"/>
    </source>
</evidence>
<name>A0A919GCL2_9ACTN</name>
<feature type="compositionally biased region" description="Low complexity" evidence="1">
    <location>
        <begin position="32"/>
        <end position="52"/>
    </location>
</feature>
<keyword evidence="3" id="KW-1185">Reference proteome</keyword>
<dbReference type="AlphaFoldDB" id="A0A919GCL2"/>
<accession>A0A919GCL2</accession>
<protein>
    <submittedName>
        <fullName evidence="2">Uncharacterized protein</fullName>
    </submittedName>
</protein>
<dbReference type="Proteomes" id="UP000617734">
    <property type="component" value="Unassembled WGS sequence"/>
</dbReference>
<dbReference type="EMBL" id="BNBO01000053">
    <property type="protein sequence ID" value="GHH81556.1"/>
    <property type="molecule type" value="Genomic_DNA"/>
</dbReference>
<feature type="compositionally biased region" description="Gly residues" evidence="1">
    <location>
        <begin position="59"/>
        <end position="82"/>
    </location>
</feature>
<evidence type="ECO:0000313" key="3">
    <source>
        <dbReference type="Proteomes" id="UP000617734"/>
    </source>
</evidence>
<dbReference type="RefSeq" id="WP_190214449.1">
    <property type="nucleotide sequence ID" value="NZ_BNBO01000053.1"/>
</dbReference>
<comment type="caution">
    <text evidence="2">The sequence shown here is derived from an EMBL/GenBank/DDBJ whole genome shotgun (WGS) entry which is preliminary data.</text>
</comment>
<evidence type="ECO:0000313" key="2">
    <source>
        <dbReference type="EMBL" id="GHH81556.1"/>
    </source>
</evidence>
<gene>
    <name evidence="2" type="ORF">GCM10018781_64450</name>
</gene>
<organism evidence="2 3">
    <name type="scientific">Kitasatospora indigofera</name>
    <dbReference type="NCBI Taxonomy" id="67307"/>
    <lineage>
        <taxon>Bacteria</taxon>
        <taxon>Bacillati</taxon>
        <taxon>Actinomycetota</taxon>
        <taxon>Actinomycetes</taxon>
        <taxon>Kitasatosporales</taxon>
        <taxon>Streptomycetaceae</taxon>
        <taxon>Kitasatospora</taxon>
    </lineage>
</organism>
<reference evidence="2" key="2">
    <citation type="submission" date="2020-09" db="EMBL/GenBank/DDBJ databases">
        <authorList>
            <person name="Sun Q."/>
            <person name="Ohkuma M."/>
        </authorList>
    </citation>
    <scope>NUCLEOTIDE SEQUENCE</scope>
    <source>
        <strain evidence="2">JCM 4646</strain>
    </source>
</reference>
<dbReference type="GeneID" id="95356738"/>
<proteinExistence type="predicted"/>
<feature type="region of interest" description="Disordered" evidence="1">
    <location>
        <begin position="32"/>
        <end position="88"/>
    </location>
</feature>
<reference evidence="2" key="1">
    <citation type="journal article" date="2014" name="Int. J. Syst. Evol. Microbiol.">
        <title>Complete genome sequence of Corynebacterium casei LMG S-19264T (=DSM 44701T), isolated from a smear-ripened cheese.</title>
        <authorList>
            <consortium name="US DOE Joint Genome Institute (JGI-PGF)"/>
            <person name="Walter F."/>
            <person name="Albersmeier A."/>
            <person name="Kalinowski J."/>
            <person name="Ruckert C."/>
        </authorList>
    </citation>
    <scope>NUCLEOTIDE SEQUENCE</scope>
    <source>
        <strain evidence="2">JCM 4646</strain>
    </source>
</reference>
<sequence length="258" mass="26315">MGTKGSYTGNGTPASKELQSNVTQWLDALAAAGPDAPPQQLDPGQLLPSLGLFRSSGGHADGPGAGAGGGGTGTGGSAGGGAQRTIAQSSRTAGRAAAAAYAYRTGDAGALRELGLDYTQLRAAASDPIDWTSRIVDAACGPLADGTIEDKERRFVASEVAQWVLEAGTADTPPSAEEVVRETLAMIIFEAVVSETAAKMNDGSRPAWATADGERQLRETARALADRASLTITGPSASEITRAVEEGIGAMRSIWMEP</sequence>